<accession>A0A176WNS1</accession>
<dbReference type="Proteomes" id="UP000077202">
    <property type="component" value="Unassembled WGS sequence"/>
</dbReference>
<organism evidence="1 2">
    <name type="scientific">Marchantia polymorpha subsp. ruderalis</name>
    <dbReference type="NCBI Taxonomy" id="1480154"/>
    <lineage>
        <taxon>Eukaryota</taxon>
        <taxon>Viridiplantae</taxon>
        <taxon>Streptophyta</taxon>
        <taxon>Embryophyta</taxon>
        <taxon>Marchantiophyta</taxon>
        <taxon>Marchantiopsida</taxon>
        <taxon>Marchantiidae</taxon>
        <taxon>Marchantiales</taxon>
        <taxon>Marchantiaceae</taxon>
        <taxon>Marchantia</taxon>
    </lineage>
</organism>
<sequence length="181" mass="19433">MFGLCGGKTGDQCIQSSVAGGALPRWQRSTPGPDSASPRRSCSLCYVRSTAEECVAGNCGSSSVQTIDEVESCGSKPSYLVRRQVQSEQVLQTDELGEESLSVSRFSDLCILIPASPHSPFDCSDPDCVRSRSKCGSSPLWVVLISHETRGSFETWSQWHTEVTEGNVCAIRIGAIPEVLG</sequence>
<dbReference type="AlphaFoldDB" id="A0A176WNS1"/>
<dbReference type="EMBL" id="LVLJ01000435">
    <property type="protein sequence ID" value="OAE34261.1"/>
    <property type="molecule type" value="Genomic_DNA"/>
</dbReference>
<gene>
    <name evidence="1" type="ORF">AXG93_4605s1270</name>
</gene>
<protein>
    <submittedName>
        <fullName evidence="1">Uncharacterized protein</fullName>
    </submittedName>
</protein>
<reference evidence="1" key="1">
    <citation type="submission" date="2016-03" db="EMBL/GenBank/DDBJ databases">
        <title>Mechanisms controlling the formation of the plant cell surface in tip-growing cells are functionally conserved among land plants.</title>
        <authorList>
            <person name="Honkanen S."/>
            <person name="Jones V.A."/>
            <person name="Morieri G."/>
            <person name="Champion C."/>
            <person name="Hetherington A.J."/>
            <person name="Kelly S."/>
            <person name="Saint-Marcoux D."/>
            <person name="Proust H."/>
            <person name="Prescott H."/>
            <person name="Dolan L."/>
        </authorList>
    </citation>
    <scope>NUCLEOTIDE SEQUENCE [LARGE SCALE GENOMIC DNA]</scope>
    <source>
        <tissue evidence="1">Whole gametophyte</tissue>
    </source>
</reference>
<proteinExistence type="predicted"/>
<comment type="caution">
    <text evidence="1">The sequence shown here is derived from an EMBL/GenBank/DDBJ whole genome shotgun (WGS) entry which is preliminary data.</text>
</comment>
<name>A0A176WNS1_MARPO</name>
<keyword evidence="2" id="KW-1185">Reference proteome</keyword>
<evidence type="ECO:0000313" key="2">
    <source>
        <dbReference type="Proteomes" id="UP000077202"/>
    </source>
</evidence>
<evidence type="ECO:0000313" key="1">
    <source>
        <dbReference type="EMBL" id="OAE34261.1"/>
    </source>
</evidence>